<evidence type="ECO:0000313" key="1">
    <source>
        <dbReference type="EMBL" id="GGH33977.1"/>
    </source>
</evidence>
<keyword evidence="2" id="KW-1185">Reference proteome</keyword>
<protein>
    <submittedName>
        <fullName evidence="1">Uncharacterized protein</fullName>
    </submittedName>
</protein>
<sequence>MNEFKASNGVAVRLVSAGLEAQVDNGIGVIHLALDRTAALREFFLHERDEQLGRWRWPENPDYVVYPREERRVRVIHEPTGDFADSVRGTTIPGPVKDAARAYFDAHPEPKPWRDAKPGEVWVVTKDDTEGEFAAVVSDPVVTGRTSFDAAAISFPVTDLRITAARRIWPGATS</sequence>
<reference evidence="1" key="1">
    <citation type="journal article" date="2014" name="Int. J. Syst. Evol. Microbiol.">
        <title>Complete genome sequence of Corynebacterium casei LMG S-19264T (=DSM 44701T), isolated from a smear-ripened cheese.</title>
        <authorList>
            <consortium name="US DOE Joint Genome Institute (JGI-PGF)"/>
            <person name="Walter F."/>
            <person name="Albersmeier A."/>
            <person name="Kalinowski J."/>
            <person name="Ruckert C."/>
        </authorList>
    </citation>
    <scope>NUCLEOTIDE SEQUENCE</scope>
    <source>
        <strain evidence="1">CGMCC 1.15794</strain>
    </source>
</reference>
<accession>A0A917MKC2</accession>
<organism evidence="1 2">
    <name type="scientific">Microbacterium album</name>
    <dbReference type="NCBI Taxonomy" id="2053191"/>
    <lineage>
        <taxon>Bacteria</taxon>
        <taxon>Bacillati</taxon>
        <taxon>Actinomycetota</taxon>
        <taxon>Actinomycetes</taxon>
        <taxon>Micrococcales</taxon>
        <taxon>Microbacteriaceae</taxon>
        <taxon>Microbacterium</taxon>
    </lineage>
</organism>
<gene>
    <name evidence="1" type="ORF">GCM10010921_01330</name>
</gene>
<comment type="caution">
    <text evidence="1">The sequence shown here is derived from an EMBL/GenBank/DDBJ whole genome shotgun (WGS) entry which is preliminary data.</text>
</comment>
<dbReference type="AlphaFoldDB" id="A0A917MKC2"/>
<dbReference type="Proteomes" id="UP000657592">
    <property type="component" value="Unassembled WGS sequence"/>
</dbReference>
<dbReference type="RefSeq" id="WP_188754318.1">
    <property type="nucleotide sequence ID" value="NZ_BMJY01000001.1"/>
</dbReference>
<reference evidence="1" key="2">
    <citation type="submission" date="2020-09" db="EMBL/GenBank/DDBJ databases">
        <authorList>
            <person name="Sun Q."/>
            <person name="Zhou Y."/>
        </authorList>
    </citation>
    <scope>NUCLEOTIDE SEQUENCE</scope>
    <source>
        <strain evidence="1">CGMCC 1.15794</strain>
    </source>
</reference>
<evidence type="ECO:0000313" key="2">
    <source>
        <dbReference type="Proteomes" id="UP000657592"/>
    </source>
</evidence>
<name>A0A917MKC2_9MICO</name>
<dbReference type="EMBL" id="BMJY01000001">
    <property type="protein sequence ID" value="GGH33977.1"/>
    <property type="molecule type" value="Genomic_DNA"/>
</dbReference>
<proteinExistence type="predicted"/>